<reference evidence="7" key="1">
    <citation type="journal article" date="2015" name="Genome Announc.">
        <title>Complete Genome Sequences of Helicoverpa armigera Single Nucleopolyhedrovirus Strains AC53 and H25EA1 from Australia.</title>
        <authorList>
            <person name="Noune C."/>
            <person name="Hauxwell C."/>
        </authorList>
    </citation>
    <scope>NUCLEOTIDE SEQUENCE</scope>
    <source>
        <strain evidence="7">AC53</strain>
    </source>
</reference>
<dbReference type="EMBL" id="KU738902">
    <property type="protein sequence ID" value="AMN16088.2"/>
    <property type="molecule type" value="Genomic_DNA"/>
</dbReference>
<dbReference type="EMBL" id="KU738904">
    <property type="protein sequence ID" value="AMN16364.2"/>
    <property type="molecule type" value="Genomic_DNA"/>
</dbReference>
<reference evidence="8" key="2">
    <citation type="journal article" date="2016" name="Genome Announc.">
        <title>Complete Genome Sequences of Seven Helicoverpa armigera SNPV-AC53-Derived Strains.</title>
        <authorList>
            <person name="Noune C."/>
            <person name="Hauxwell C."/>
        </authorList>
    </citation>
    <scope>NUCLEOTIDE SEQUENCE</scope>
    <source>
        <strain evidence="8">AC53C3</strain>
        <strain evidence="9">AC53C5</strain>
        <strain evidence="10">AC53C6</strain>
        <strain evidence="11">AC53C9</strain>
        <strain evidence="12">AC53T2</strain>
        <strain evidence="15">AC53T5</strain>
    </source>
</reference>
<evidence type="ECO:0000313" key="13">
    <source>
        <dbReference type="EMBL" id="AMN16088.2"/>
    </source>
</evidence>
<evidence type="ECO:0000313" key="15">
    <source>
        <dbReference type="EMBL" id="AMN16364.2"/>
    </source>
</evidence>
<evidence type="ECO:0000313" key="7">
    <source>
        <dbReference type="EMBL" id="AIG63120.2"/>
    </source>
</evidence>
<dbReference type="Gene3D" id="3.30.40.10">
    <property type="entry name" value="Zinc/RING finger domain, C3HC4 (zinc finger)"/>
    <property type="match status" value="1"/>
</dbReference>
<dbReference type="InterPro" id="IPR013083">
    <property type="entry name" value="Znf_RING/FYVE/PHD"/>
</dbReference>
<evidence type="ECO:0000313" key="10">
    <source>
        <dbReference type="EMBL" id="AMN15674.2"/>
    </source>
</evidence>
<evidence type="ECO:0000313" key="11">
    <source>
        <dbReference type="EMBL" id="AMN15812.2"/>
    </source>
</evidence>
<evidence type="ECO:0000313" key="12">
    <source>
        <dbReference type="EMBL" id="AMN15950.2"/>
    </source>
</evidence>
<dbReference type="PROSITE" id="PS00518">
    <property type="entry name" value="ZF_RING_1"/>
    <property type="match status" value="1"/>
</dbReference>
<dbReference type="EMBL" id="KU738899">
    <property type="protein sequence ID" value="AMN15674.2"/>
    <property type="molecule type" value="Genomic_DNA"/>
</dbReference>
<dbReference type="EMBL" id="KU738901">
    <property type="protein sequence ID" value="AMN15950.2"/>
    <property type="molecule type" value="Genomic_DNA"/>
</dbReference>
<evidence type="ECO:0000256" key="3">
    <source>
        <dbReference type="ARBA" id="ARBA00022833"/>
    </source>
</evidence>
<reference evidence="7" key="3">
    <citation type="submission" date="2016-08" db="EMBL/GenBank/DDBJ databases">
        <authorList>
            <person name="Seilhamer J.J."/>
        </authorList>
    </citation>
    <scope>NUCLEOTIDE SEQUENCE</scope>
    <source>
        <strain evidence="7">AC53</strain>
        <strain evidence="13">AC53T4.1</strain>
        <strain evidence="14">AC53T4.2</strain>
    </source>
</reference>
<dbReference type="InterPro" id="IPR001841">
    <property type="entry name" value="Znf_RING"/>
</dbReference>
<keyword evidence="1" id="KW-0479">Metal-binding</keyword>
<dbReference type="EMBL" id="KU738903">
    <property type="protein sequence ID" value="AMN16226.2"/>
    <property type="molecule type" value="Genomic_DNA"/>
</dbReference>
<evidence type="ECO:0000313" key="8">
    <source>
        <dbReference type="EMBL" id="AMN15398.2"/>
    </source>
</evidence>
<dbReference type="InterPro" id="IPR017907">
    <property type="entry name" value="Znf_RING_CS"/>
</dbReference>
<dbReference type="GO" id="GO:0008270">
    <property type="term" value="F:zinc ion binding"/>
    <property type="evidence" value="ECO:0007669"/>
    <property type="project" value="UniProtKB-KW"/>
</dbReference>
<evidence type="ECO:0000259" key="6">
    <source>
        <dbReference type="PROSITE" id="PS50089"/>
    </source>
</evidence>
<dbReference type="PROSITE" id="PS50089">
    <property type="entry name" value="ZF_RING_2"/>
    <property type="match status" value="1"/>
</dbReference>
<evidence type="ECO:0000256" key="5">
    <source>
        <dbReference type="SAM" id="MobiDB-lite"/>
    </source>
</evidence>
<accession>A0A075TP11</accession>
<dbReference type="SMART" id="SM00184">
    <property type="entry name" value="RING"/>
    <property type="match status" value="1"/>
</dbReference>
<evidence type="ECO:0000313" key="14">
    <source>
        <dbReference type="EMBL" id="AMN16226.2"/>
    </source>
</evidence>
<dbReference type="CDD" id="cd16449">
    <property type="entry name" value="RING-HC"/>
    <property type="match status" value="1"/>
</dbReference>
<evidence type="ECO:0000256" key="1">
    <source>
        <dbReference type="ARBA" id="ARBA00022723"/>
    </source>
</evidence>
<gene>
    <name evidence="7" type="ORF">HaSNPV-AC53_079</name>
</gene>
<evidence type="ECO:0000256" key="4">
    <source>
        <dbReference type="PROSITE-ProRule" id="PRU00175"/>
    </source>
</evidence>
<protein>
    <submittedName>
        <fullName evidence="7">CG30</fullName>
    </submittedName>
</protein>
<evidence type="ECO:0000313" key="9">
    <source>
        <dbReference type="EMBL" id="AMN15536.2"/>
    </source>
</evidence>
<dbReference type="SUPFAM" id="SSF57850">
    <property type="entry name" value="RING/U-box"/>
    <property type="match status" value="1"/>
</dbReference>
<dbReference type="EMBL" id="KU738900">
    <property type="protein sequence ID" value="AMN15812.2"/>
    <property type="molecule type" value="Genomic_DNA"/>
</dbReference>
<feature type="region of interest" description="Disordered" evidence="5">
    <location>
        <begin position="281"/>
        <end position="304"/>
    </location>
</feature>
<sequence>MARHYKYQNIYSSHSVYYLAAMNSITVNCCVCLGRATIYNNDQQELLVLPLIVLQSCLHALCTMCLKRMRKSLIVKCPLCRSINIKYSYYCISGNTVNVVSTMSSTDIEEVKCPNISSTSANDTVQTIDIVSLAKDIYKSSVTSEDSGVTTNDNTAYDSIIADQNKHIEELIEKTTTLQSLLDKQTKLLCEKNDLLKTIETNVTRQQIKLEKLQSTWNELETKINNHRADVDRLMNAKSECTREYEKMKRDKNNIQRKNMELLRYRNTLQCEIDTLEETKKSVNKKRSALPNIDVSPEAKRNKS</sequence>
<proteinExistence type="predicted"/>
<feature type="domain" description="RING-type" evidence="6">
    <location>
        <begin position="29"/>
        <end position="81"/>
    </location>
</feature>
<dbReference type="EMBL" id="KJ909666">
    <property type="protein sequence ID" value="AIG63120.2"/>
    <property type="molecule type" value="Genomic_DNA"/>
</dbReference>
<name>A0A075TP11_9ABAC</name>
<organism evidence="7">
    <name type="scientific">Helicoverpa SNPV AC53</name>
    <dbReference type="NCBI Taxonomy" id="1569367"/>
    <lineage>
        <taxon>Viruses</taxon>
        <taxon>Viruses incertae sedis</taxon>
        <taxon>Naldaviricetes</taxon>
        <taxon>Lefavirales</taxon>
        <taxon>Baculoviridae</taxon>
        <taxon>Alphabaculovirus</taxon>
        <taxon>Alphabaculovirus helarmigerae</taxon>
    </lineage>
</organism>
<dbReference type="EMBL" id="KU738897">
    <property type="protein sequence ID" value="AMN15398.2"/>
    <property type="molecule type" value="Genomic_DNA"/>
</dbReference>
<keyword evidence="3" id="KW-0862">Zinc</keyword>
<evidence type="ECO:0000256" key="2">
    <source>
        <dbReference type="ARBA" id="ARBA00022771"/>
    </source>
</evidence>
<dbReference type="EMBL" id="KU738898">
    <property type="protein sequence ID" value="AMN15536.2"/>
    <property type="molecule type" value="Genomic_DNA"/>
</dbReference>
<keyword evidence="2 4" id="KW-0863">Zinc-finger</keyword>